<proteinExistence type="predicted"/>
<name>A0A9Q0MFU3_BLOTA</name>
<comment type="caution">
    <text evidence="1">The sequence shown here is derived from an EMBL/GenBank/DDBJ whole genome shotgun (WGS) entry which is preliminary data.</text>
</comment>
<sequence>MDNLLENMEQRIKRLESIINHVENRGSSSTSSNLDLDSLKNLKLSDISSLSNQTIDKYIDLLYYDSIDVLSKKLFIDEIKSEPTIFNKPITSNECKNMKKDAKVDFIEMEKHDEQNVERKVIVEEKLIELQDVEKPIPVYSNNSDHQVSVKDIHQCSTEILVKPTKRTEKFVTVVSPMTPKRRSNMKLASKKKKKIVKRAESMGGEIQSTKVAPADSSTDIIKTKCTFSEKLKKRIFGSLNENNNKQNTKWNIVEDHSHDTEKENQLKTHYPLKENDQIIEKELDSDDEMLNNCGPTPESMSFAFRRSIWERRSLGPGFKYQPAK</sequence>
<evidence type="ECO:0000313" key="2">
    <source>
        <dbReference type="Proteomes" id="UP001142055"/>
    </source>
</evidence>
<organism evidence="1 2">
    <name type="scientific">Blomia tropicalis</name>
    <name type="common">Mite</name>
    <dbReference type="NCBI Taxonomy" id="40697"/>
    <lineage>
        <taxon>Eukaryota</taxon>
        <taxon>Metazoa</taxon>
        <taxon>Ecdysozoa</taxon>
        <taxon>Arthropoda</taxon>
        <taxon>Chelicerata</taxon>
        <taxon>Arachnida</taxon>
        <taxon>Acari</taxon>
        <taxon>Acariformes</taxon>
        <taxon>Sarcoptiformes</taxon>
        <taxon>Astigmata</taxon>
        <taxon>Glycyphagoidea</taxon>
        <taxon>Echimyopodidae</taxon>
        <taxon>Blomia</taxon>
    </lineage>
</organism>
<dbReference type="AlphaFoldDB" id="A0A9Q0MFU3"/>
<reference evidence="1" key="1">
    <citation type="submission" date="2022-12" db="EMBL/GenBank/DDBJ databases">
        <title>Genome assemblies of Blomia tropicalis.</title>
        <authorList>
            <person name="Cui Y."/>
        </authorList>
    </citation>
    <scope>NUCLEOTIDE SEQUENCE</scope>
    <source>
        <tissue evidence="1">Adult mites</tissue>
    </source>
</reference>
<gene>
    <name evidence="1" type="ORF">RDWZM_002137</name>
</gene>
<dbReference type="EMBL" id="JAPWDV010000001">
    <property type="protein sequence ID" value="KAJ6223592.1"/>
    <property type="molecule type" value="Genomic_DNA"/>
</dbReference>
<evidence type="ECO:0000313" key="1">
    <source>
        <dbReference type="EMBL" id="KAJ6223592.1"/>
    </source>
</evidence>
<keyword evidence="2" id="KW-1185">Reference proteome</keyword>
<protein>
    <submittedName>
        <fullName evidence="1">Uncharacterized protein</fullName>
    </submittedName>
</protein>
<dbReference type="Proteomes" id="UP001142055">
    <property type="component" value="Chromosome 1"/>
</dbReference>
<accession>A0A9Q0MFU3</accession>